<comment type="similarity">
    <text evidence="2">Belongs to the polysaccharide deacetylase family.</text>
</comment>
<protein>
    <recommendedName>
        <fullName evidence="3">Chitooligosaccharide deacetylase</fullName>
    </recommendedName>
    <alternativeName>
        <fullName evidence="4">Nodulation protein B</fullName>
    </alternativeName>
</protein>
<dbReference type="PATRIC" id="fig|1280954.3.peg.612"/>
<reference evidence="6 7" key="1">
    <citation type="journal article" date="2014" name="Antonie Van Leeuwenhoek">
        <title>Hyphomonas beringensis sp. nov. and Hyphomonas chukchiensis sp. nov., isolated from surface seawater of the Bering Sea and Chukchi Sea.</title>
        <authorList>
            <person name="Li C."/>
            <person name="Lai Q."/>
            <person name="Li G."/>
            <person name="Dong C."/>
            <person name="Wang J."/>
            <person name="Liao Y."/>
            <person name="Shao Z."/>
        </authorList>
    </citation>
    <scope>NUCLEOTIDE SEQUENCE [LARGE SCALE GENOMIC DNA]</scope>
    <source>
        <strain evidence="6 7">PS728</strain>
    </source>
</reference>
<dbReference type="PANTHER" id="PTHR43123:SF4">
    <property type="entry name" value="POLYSACCHARIDE DEACETYLASE"/>
    <property type="match status" value="1"/>
</dbReference>
<evidence type="ECO:0000313" key="6">
    <source>
        <dbReference type="EMBL" id="KCZ99824.1"/>
    </source>
</evidence>
<dbReference type="Pfam" id="PF01522">
    <property type="entry name" value="Polysacc_deac_1"/>
    <property type="match status" value="1"/>
</dbReference>
<dbReference type="InterPro" id="IPR011330">
    <property type="entry name" value="Glyco_hydro/deAcase_b/a-brl"/>
</dbReference>
<evidence type="ECO:0000256" key="3">
    <source>
        <dbReference type="ARBA" id="ARBA00020071"/>
    </source>
</evidence>
<evidence type="ECO:0000256" key="1">
    <source>
        <dbReference type="ARBA" id="ARBA00003236"/>
    </source>
</evidence>
<dbReference type="OrthoDB" id="9787041at2"/>
<dbReference type="RefSeq" id="WP_035594341.1">
    <property type="nucleotide sequence ID" value="NZ_ARYM01000003.1"/>
</dbReference>
<dbReference type="InterPro" id="IPR002509">
    <property type="entry name" value="NODB_dom"/>
</dbReference>
<gene>
    <name evidence="6" type="ORF">HPO_02994</name>
</gene>
<dbReference type="EMBL" id="ARYM01000003">
    <property type="protein sequence ID" value="KCZ99824.1"/>
    <property type="molecule type" value="Genomic_DNA"/>
</dbReference>
<dbReference type="GO" id="GO:0005975">
    <property type="term" value="P:carbohydrate metabolic process"/>
    <property type="evidence" value="ECO:0007669"/>
    <property type="project" value="InterPro"/>
</dbReference>
<proteinExistence type="inferred from homology"/>
<dbReference type="STRING" id="1280954.HPO_02994"/>
<evidence type="ECO:0000256" key="4">
    <source>
        <dbReference type="ARBA" id="ARBA00032976"/>
    </source>
</evidence>
<dbReference type="GO" id="GO:0016810">
    <property type="term" value="F:hydrolase activity, acting on carbon-nitrogen (but not peptide) bonds"/>
    <property type="evidence" value="ECO:0007669"/>
    <property type="project" value="InterPro"/>
</dbReference>
<dbReference type="Proteomes" id="UP000027100">
    <property type="component" value="Unassembled WGS sequence"/>
</dbReference>
<dbReference type="AlphaFoldDB" id="A0A062VNI4"/>
<evidence type="ECO:0000259" key="5">
    <source>
        <dbReference type="Pfam" id="PF01522"/>
    </source>
</evidence>
<keyword evidence="7" id="KW-1185">Reference proteome</keyword>
<dbReference type="SUPFAM" id="SSF88713">
    <property type="entry name" value="Glycoside hydrolase/deacetylase"/>
    <property type="match status" value="1"/>
</dbReference>
<comment type="function">
    <text evidence="1">Is involved in generating a small heat-stable compound (Nod), an acylated oligomer of N-acetylglucosamine, that stimulates mitosis in various plant protoplasts.</text>
</comment>
<name>A0A062VNI4_9PROT</name>
<evidence type="ECO:0000256" key="2">
    <source>
        <dbReference type="ARBA" id="ARBA00010973"/>
    </source>
</evidence>
<accession>A0A062VNI4</accession>
<sequence>MPLPAEFLEYPHRAYGMDQDRYDWQPADRRAPLHLKSGAKAMAFITIPLEFFPLDPPAKPFKHPGAMVTPYPDLRHYTTRDYGNRVGVYRLLRELGAAGVKATFAVNASVAERYAPLIETIRTAGHEIAAHGISTAHIHHAGLSEDEERALVTQTRAVLPEAITWLSPARNQSFRTPDLVREAGFTICLDWESDQRPLDMRTAHGPLTCLPNHYELSDFLMLSTRSQSEEEWADQILEAAAQTVAEHGARGAQCFGFTLTPYITGLPFRIEAVARALTGLAAMEGLEVATASEVSAAFAETSS</sequence>
<feature type="domain" description="NodB homology" evidence="5">
    <location>
        <begin position="77"/>
        <end position="163"/>
    </location>
</feature>
<dbReference type="PANTHER" id="PTHR43123">
    <property type="entry name" value="POLYSACCHARIDE DEACETYLASE-RELATED"/>
    <property type="match status" value="1"/>
</dbReference>
<dbReference type="CDD" id="cd10979">
    <property type="entry name" value="CE4_PuuE_like"/>
    <property type="match status" value="1"/>
</dbReference>
<organism evidence="6 7">
    <name type="scientific">Hyphomonas polymorpha PS728</name>
    <dbReference type="NCBI Taxonomy" id="1280954"/>
    <lineage>
        <taxon>Bacteria</taxon>
        <taxon>Pseudomonadati</taxon>
        <taxon>Pseudomonadota</taxon>
        <taxon>Alphaproteobacteria</taxon>
        <taxon>Hyphomonadales</taxon>
        <taxon>Hyphomonadaceae</taxon>
        <taxon>Hyphomonas</taxon>
    </lineage>
</organism>
<evidence type="ECO:0000313" key="7">
    <source>
        <dbReference type="Proteomes" id="UP000027100"/>
    </source>
</evidence>
<dbReference type="Gene3D" id="3.20.20.370">
    <property type="entry name" value="Glycoside hydrolase/deacetylase"/>
    <property type="match status" value="1"/>
</dbReference>
<dbReference type="eggNOG" id="COG0726">
    <property type="taxonomic scope" value="Bacteria"/>
</dbReference>
<comment type="caution">
    <text evidence="6">The sequence shown here is derived from an EMBL/GenBank/DDBJ whole genome shotgun (WGS) entry which is preliminary data.</text>
</comment>